<evidence type="ECO:0000313" key="4">
    <source>
        <dbReference type="Proteomes" id="UP000050417"/>
    </source>
</evidence>
<evidence type="ECO:0000259" key="2">
    <source>
        <dbReference type="Pfam" id="PF02517"/>
    </source>
</evidence>
<gene>
    <name evidence="3" type="ORF">ADN00_06595</name>
</gene>
<dbReference type="GO" id="GO:0080120">
    <property type="term" value="P:CAAX-box protein maturation"/>
    <property type="evidence" value="ECO:0007669"/>
    <property type="project" value="UniProtKB-ARBA"/>
</dbReference>
<dbReference type="AlphaFoldDB" id="A0A0P6XZR1"/>
<sequence>MKSPTGTFNLQVLKARLQRLNYPLSRRARLIILAEVIFGLAAWLLLRWMILSPAVSAEWKLVLISLAALAFLIVGFSSLRMALEPQESRLKARSATMLVVLACAYLVPAFVFVLPDWLQALRAPVPGRINSAGQPWFFIWQALVLAGYAFLRRWSIPLPPQPARLEQPTQPSRPVAWPWVLSASLLAGLAVWLAGVYLIDLLSNTFVMDFPPLNPLFEGFVLLIALTAAPWAEEYFFRIELRSLLRPLGGDLYPALASAALFSALQARPVLFLPAFCLSLAAHRLTQWTGRLYPAVIAHALFNLLIFWQAWYLIL</sequence>
<feature type="transmembrane region" description="Helical" evidence="1">
    <location>
        <begin position="292"/>
        <end position="314"/>
    </location>
</feature>
<keyword evidence="4" id="KW-1185">Reference proteome</keyword>
<evidence type="ECO:0000313" key="3">
    <source>
        <dbReference type="EMBL" id="KPL78584.1"/>
    </source>
</evidence>
<reference evidence="3 4" key="1">
    <citation type="submission" date="2015-07" db="EMBL/GenBank/DDBJ databases">
        <title>Genome sequence of Ornatilinea apprima DSM 23815.</title>
        <authorList>
            <person name="Hemp J."/>
            <person name="Ward L.M."/>
            <person name="Pace L.A."/>
            <person name="Fischer W.W."/>
        </authorList>
    </citation>
    <scope>NUCLEOTIDE SEQUENCE [LARGE SCALE GENOMIC DNA]</scope>
    <source>
        <strain evidence="3 4">P3M-1</strain>
    </source>
</reference>
<feature type="transmembrane region" description="Helical" evidence="1">
    <location>
        <begin position="95"/>
        <end position="115"/>
    </location>
</feature>
<keyword evidence="1" id="KW-1133">Transmembrane helix</keyword>
<dbReference type="OrthoDB" id="10019266at2"/>
<feature type="transmembrane region" description="Helical" evidence="1">
    <location>
        <begin position="135"/>
        <end position="154"/>
    </location>
</feature>
<feature type="domain" description="CAAX prenyl protease 2/Lysostaphin resistance protein A-like" evidence="2">
    <location>
        <begin position="220"/>
        <end position="305"/>
    </location>
</feature>
<dbReference type="EMBL" id="LGCL01000017">
    <property type="protein sequence ID" value="KPL78584.1"/>
    <property type="molecule type" value="Genomic_DNA"/>
</dbReference>
<proteinExistence type="predicted"/>
<feature type="transmembrane region" description="Helical" evidence="1">
    <location>
        <begin position="30"/>
        <end position="50"/>
    </location>
</feature>
<dbReference type="Proteomes" id="UP000050417">
    <property type="component" value="Unassembled WGS sequence"/>
</dbReference>
<accession>A0A0P6XZR1</accession>
<dbReference type="RefSeq" id="WP_075062186.1">
    <property type="nucleotide sequence ID" value="NZ_LGCL01000017.1"/>
</dbReference>
<dbReference type="Pfam" id="PF02517">
    <property type="entry name" value="Rce1-like"/>
    <property type="match status" value="1"/>
</dbReference>
<name>A0A0P6XZR1_9CHLR</name>
<feature type="transmembrane region" description="Helical" evidence="1">
    <location>
        <begin position="175"/>
        <end position="199"/>
    </location>
</feature>
<comment type="caution">
    <text evidence="3">The sequence shown here is derived from an EMBL/GenBank/DDBJ whole genome shotgun (WGS) entry which is preliminary data.</text>
</comment>
<evidence type="ECO:0000256" key="1">
    <source>
        <dbReference type="SAM" id="Phobius"/>
    </source>
</evidence>
<dbReference type="GO" id="GO:0004175">
    <property type="term" value="F:endopeptidase activity"/>
    <property type="evidence" value="ECO:0007669"/>
    <property type="project" value="UniProtKB-ARBA"/>
</dbReference>
<keyword evidence="1" id="KW-0812">Transmembrane</keyword>
<protein>
    <recommendedName>
        <fullName evidence="2">CAAX prenyl protease 2/Lysostaphin resistance protein A-like domain-containing protein</fullName>
    </recommendedName>
</protein>
<feature type="transmembrane region" description="Helical" evidence="1">
    <location>
        <begin position="62"/>
        <end position="83"/>
    </location>
</feature>
<dbReference type="InterPro" id="IPR003675">
    <property type="entry name" value="Rce1/LyrA-like_dom"/>
</dbReference>
<feature type="transmembrane region" description="Helical" evidence="1">
    <location>
        <begin position="219"/>
        <end position="237"/>
    </location>
</feature>
<organism evidence="3 4">
    <name type="scientific">Ornatilinea apprima</name>
    <dbReference type="NCBI Taxonomy" id="1134406"/>
    <lineage>
        <taxon>Bacteria</taxon>
        <taxon>Bacillati</taxon>
        <taxon>Chloroflexota</taxon>
        <taxon>Anaerolineae</taxon>
        <taxon>Anaerolineales</taxon>
        <taxon>Anaerolineaceae</taxon>
        <taxon>Ornatilinea</taxon>
    </lineage>
</organism>
<dbReference type="STRING" id="1134406.ADN00_06595"/>
<keyword evidence="1" id="KW-0472">Membrane</keyword>